<accession>A0A1Y5XQ13</accession>
<keyword evidence="4" id="KW-1278">Translocase</keyword>
<dbReference type="Proteomes" id="UP000192674">
    <property type="component" value="Unassembled WGS sequence"/>
</dbReference>
<feature type="domain" description="ABC transporter" evidence="5">
    <location>
        <begin position="2"/>
        <end position="237"/>
    </location>
</feature>
<dbReference type="InterPro" id="IPR003439">
    <property type="entry name" value="ABC_transporter-like_ATP-bd"/>
</dbReference>
<proteinExistence type="predicted"/>
<reference evidence="6 7" key="1">
    <citation type="submission" date="2017-04" db="EMBL/GenBank/DDBJ databases">
        <authorList>
            <person name="Afonso C.L."/>
            <person name="Miller P.J."/>
            <person name="Scott M.A."/>
            <person name="Spackman E."/>
            <person name="Goraichik I."/>
            <person name="Dimitrov K.M."/>
            <person name="Suarez D.L."/>
            <person name="Swayne D.E."/>
        </authorList>
    </citation>
    <scope>NUCLEOTIDE SEQUENCE [LARGE SCALE GENOMIC DNA]</scope>
    <source>
        <strain evidence="6 7">DSM 43828</strain>
    </source>
</reference>
<gene>
    <name evidence="6" type="ORF">SAMN05661093_04568</name>
</gene>
<evidence type="ECO:0000256" key="2">
    <source>
        <dbReference type="ARBA" id="ARBA00022741"/>
    </source>
</evidence>
<evidence type="ECO:0000259" key="5">
    <source>
        <dbReference type="PROSITE" id="PS50893"/>
    </source>
</evidence>
<dbReference type="EMBL" id="FWXV01000003">
    <property type="protein sequence ID" value="SMD10116.1"/>
    <property type="molecule type" value="Genomic_DNA"/>
</dbReference>
<evidence type="ECO:0000313" key="6">
    <source>
        <dbReference type="EMBL" id="SMD10116.1"/>
    </source>
</evidence>
<keyword evidence="7" id="KW-1185">Reference proteome</keyword>
<dbReference type="SMART" id="SM00382">
    <property type="entry name" value="AAA"/>
    <property type="match status" value="1"/>
</dbReference>
<dbReference type="PANTHER" id="PTHR42794">
    <property type="entry name" value="HEMIN IMPORT ATP-BINDING PROTEIN HMUV"/>
    <property type="match status" value="1"/>
</dbReference>
<dbReference type="CDD" id="cd03214">
    <property type="entry name" value="ABC_Iron-Siderophores_B12_Hemin"/>
    <property type="match status" value="1"/>
</dbReference>
<evidence type="ECO:0000256" key="1">
    <source>
        <dbReference type="ARBA" id="ARBA00022448"/>
    </source>
</evidence>
<dbReference type="FunFam" id="3.40.50.300:FF:000134">
    <property type="entry name" value="Iron-enterobactin ABC transporter ATP-binding protein"/>
    <property type="match status" value="1"/>
</dbReference>
<dbReference type="PROSITE" id="PS00211">
    <property type="entry name" value="ABC_TRANSPORTER_1"/>
    <property type="match status" value="1"/>
</dbReference>
<dbReference type="AlphaFoldDB" id="A0A1Y5XQ13"/>
<dbReference type="PANTHER" id="PTHR42794:SF1">
    <property type="entry name" value="HEMIN IMPORT ATP-BINDING PROTEIN HMUV"/>
    <property type="match status" value="1"/>
</dbReference>
<evidence type="ECO:0000256" key="4">
    <source>
        <dbReference type="ARBA" id="ARBA00022967"/>
    </source>
</evidence>
<dbReference type="SUPFAM" id="SSF52540">
    <property type="entry name" value="P-loop containing nucleoside triphosphate hydrolases"/>
    <property type="match status" value="1"/>
</dbReference>
<evidence type="ECO:0000256" key="3">
    <source>
        <dbReference type="ARBA" id="ARBA00022840"/>
    </source>
</evidence>
<dbReference type="PROSITE" id="PS50893">
    <property type="entry name" value="ABC_TRANSPORTER_2"/>
    <property type="match status" value="1"/>
</dbReference>
<keyword evidence="3 6" id="KW-0067">ATP-binding</keyword>
<sequence>MLELVDVSAGYRGKTVVSGVSVSIPRGSWLAIIGPNGAGKSTLLKSIAGLVSYSGSVLLDGRPVQDLSARERARALGYAPQVPLLPEGLSVTSYALLGRTPHLGILAREGPHDMAVVDQVLARLDLSSLAGRLLRTLSGGERQRAVLARVLAQQTGVLLLDEPTTGLDIGHAQALLDLVDRLRTEDGTTVVSTLHDLTLAGQYADRLLLLDRGTVVASGDASAVLDASVLAQHYCARLVVMEGPDGKPVVVPKRRPIE</sequence>
<dbReference type="GO" id="GO:0005524">
    <property type="term" value="F:ATP binding"/>
    <property type="evidence" value="ECO:0007669"/>
    <property type="project" value="UniProtKB-KW"/>
</dbReference>
<dbReference type="RefSeq" id="WP_084428787.1">
    <property type="nucleotide sequence ID" value="NZ_FWXV01000003.1"/>
</dbReference>
<keyword evidence="1" id="KW-0813">Transport</keyword>
<dbReference type="InterPro" id="IPR017871">
    <property type="entry name" value="ABC_transporter-like_CS"/>
</dbReference>
<organism evidence="6 7">
    <name type="scientific">Kibdelosporangium aridum</name>
    <dbReference type="NCBI Taxonomy" id="2030"/>
    <lineage>
        <taxon>Bacteria</taxon>
        <taxon>Bacillati</taxon>
        <taxon>Actinomycetota</taxon>
        <taxon>Actinomycetes</taxon>
        <taxon>Pseudonocardiales</taxon>
        <taxon>Pseudonocardiaceae</taxon>
        <taxon>Kibdelosporangium</taxon>
    </lineage>
</organism>
<evidence type="ECO:0000313" key="7">
    <source>
        <dbReference type="Proteomes" id="UP000192674"/>
    </source>
</evidence>
<dbReference type="InterPro" id="IPR027417">
    <property type="entry name" value="P-loop_NTPase"/>
</dbReference>
<keyword evidence="2" id="KW-0547">Nucleotide-binding</keyword>
<dbReference type="InterPro" id="IPR003593">
    <property type="entry name" value="AAA+_ATPase"/>
</dbReference>
<dbReference type="GO" id="GO:0016887">
    <property type="term" value="F:ATP hydrolysis activity"/>
    <property type="evidence" value="ECO:0007669"/>
    <property type="project" value="InterPro"/>
</dbReference>
<dbReference type="Pfam" id="PF00005">
    <property type="entry name" value="ABC_tran"/>
    <property type="match status" value="1"/>
</dbReference>
<name>A0A1Y5XQ13_KIBAR</name>
<dbReference type="OrthoDB" id="4131at2"/>
<dbReference type="Gene3D" id="3.40.50.300">
    <property type="entry name" value="P-loop containing nucleotide triphosphate hydrolases"/>
    <property type="match status" value="1"/>
</dbReference>
<protein>
    <submittedName>
        <fullName evidence="6">Iron complex transport system ATP-binding protein</fullName>
    </submittedName>
</protein>